<dbReference type="OrthoDB" id="531849at2"/>
<dbReference type="Proteomes" id="UP000186868">
    <property type="component" value="Unassembled WGS sequence"/>
</dbReference>
<accession>A0A1U7HDW3</accession>
<dbReference type="InterPro" id="IPR005368">
    <property type="entry name" value="UPF0175"/>
</dbReference>
<reference evidence="1 2" key="1">
    <citation type="submission" date="2016-11" db="EMBL/GenBank/DDBJ databases">
        <title>Draft Genome Sequences of Nine Cyanobacterial Strains from Diverse Habitats.</title>
        <authorList>
            <person name="Zhu T."/>
            <person name="Hou S."/>
            <person name="Lu X."/>
            <person name="Hess W.R."/>
        </authorList>
    </citation>
    <scope>NUCLEOTIDE SEQUENCE [LARGE SCALE GENOMIC DNA]</scope>
    <source>
        <strain evidence="1 2">NIES-593</strain>
    </source>
</reference>
<protein>
    <submittedName>
        <fullName evidence="1">Uncharacterized protein</fullName>
    </submittedName>
</protein>
<evidence type="ECO:0000313" key="1">
    <source>
        <dbReference type="EMBL" id="OKH21728.1"/>
    </source>
</evidence>
<keyword evidence="2" id="KW-1185">Reference proteome</keyword>
<dbReference type="EMBL" id="MRCB01000018">
    <property type="protein sequence ID" value="OKH21728.1"/>
    <property type="molecule type" value="Genomic_DNA"/>
</dbReference>
<gene>
    <name evidence="1" type="ORF">NIES593_14990</name>
</gene>
<dbReference type="AlphaFoldDB" id="A0A1U7HDW3"/>
<name>A0A1U7HDW3_9CYAN</name>
<comment type="caution">
    <text evidence="1">The sequence shown here is derived from an EMBL/GenBank/DDBJ whole genome shotgun (WGS) entry which is preliminary data.</text>
</comment>
<dbReference type="Pfam" id="PF03683">
    <property type="entry name" value="UPF0175"/>
    <property type="match status" value="1"/>
</dbReference>
<evidence type="ECO:0000313" key="2">
    <source>
        <dbReference type="Proteomes" id="UP000186868"/>
    </source>
</evidence>
<dbReference type="RefSeq" id="WP_073600349.1">
    <property type="nucleotide sequence ID" value="NZ_MRCB01000018.1"/>
</dbReference>
<proteinExistence type="predicted"/>
<organism evidence="1 2">
    <name type="scientific">Hydrococcus rivularis NIES-593</name>
    <dbReference type="NCBI Taxonomy" id="1921803"/>
    <lineage>
        <taxon>Bacteria</taxon>
        <taxon>Bacillati</taxon>
        <taxon>Cyanobacteriota</taxon>
        <taxon>Cyanophyceae</taxon>
        <taxon>Pleurocapsales</taxon>
        <taxon>Hydrococcaceae</taxon>
        <taxon>Hydrococcus</taxon>
    </lineage>
</organism>
<sequence length="88" mass="10229">MQITIDIPEELADLLELKWGNLSQRTLEALAVEGYRRGVMTRGQVRQMLNLSSFYEVEQFLKERGANLHYDETDLEQDIQVINELTSN</sequence>